<dbReference type="WBParaSite" id="nRc.2.0.1.t23668-RA">
    <property type="protein sequence ID" value="nRc.2.0.1.t23668-RA"/>
    <property type="gene ID" value="nRc.2.0.1.g23668"/>
</dbReference>
<organism evidence="1 2">
    <name type="scientific">Romanomermis culicivorax</name>
    <name type="common">Nematode worm</name>
    <dbReference type="NCBI Taxonomy" id="13658"/>
    <lineage>
        <taxon>Eukaryota</taxon>
        <taxon>Metazoa</taxon>
        <taxon>Ecdysozoa</taxon>
        <taxon>Nematoda</taxon>
        <taxon>Enoplea</taxon>
        <taxon>Dorylaimia</taxon>
        <taxon>Mermithida</taxon>
        <taxon>Mermithoidea</taxon>
        <taxon>Mermithidae</taxon>
        <taxon>Romanomermis</taxon>
    </lineage>
</organism>
<proteinExistence type="predicted"/>
<dbReference type="Proteomes" id="UP000887565">
    <property type="component" value="Unplaced"/>
</dbReference>
<keyword evidence="1" id="KW-1185">Reference proteome</keyword>
<accession>A0A915JAZ7</accession>
<reference evidence="2" key="1">
    <citation type="submission" date="2022-11" db="UniProtKB">
        <authorList>
            <consortium name="WormBaseParasite"/>
        </authorList>
    </citation>
    <scope>IDENTIFICATION</scope>
</reference>
<protein>
    <submittedName>
        <fullName evidence="2">Uncharacterized protein</fullName>
    </submittedName>
</protein>
<dbReference type="AlphaFoldDB" id="A0A915JAZ7"/>
<evidence type="ECO:0000313" key="1">
    <source>
        <dbReference type="Proteomes" id="UP000887565"/>
    </source>
</evidence>
<sequence length="93" mass="10980">MPDEISSVPVRSFILIFPTERNGAEFNRCSITERKRDFRSVRFDQVTVGRFPQNCNYHFRPKVDFQAERFKLLTIPSVPSEKASLSFFKFDQQ</sequence>
<evidence type="ECO:0000313" key="2">
    <source>
        <dbReference type="WBParaSite" id="nRc.2.0.1.t23668-RA"/>
    </source>
</evidence>
<name>A0A915JAZ7_ROMCU</name>